<proteinExistence type="predicted"/>
<organism evidence="1 2">
    <name type="scientific">Alicyclobacillus hesperidum</name>
    <dbReference type="NCBI Taxonomy" id="89784"/>
    <lineage>
        <taxon>Bacteria</taxon>
        <taxon>Bacillati</taxon>
        <taxon>Bacillota</taxon>
        <taxon>Bacilli</taxon>
        <taxon>Bacillales</taxon>
        <taxon>Alicyclobacillaceae</taxon>
        <taxon>Alicyclobacillus</taxon>
    </lineage>
</organism>
<protein>
    <submittedName>
        <fullName evidence="1">Uncharacterized protein</fullName>
    </submittedName>
</protein>
<name>A0A1H2V6K0_9BACL</name>
<accession>A0A1H2V6K0</accession>
<keyword evidence="2" id="KW-1185">Reference proteome</keyword>
<gene>
    <name evidence="1" type="ORF">SAMN04489725_11015</name>
</gene>
<dbReference type="RefSeq" id="WP_176780871.1">
    <property type="nucleotide sequence ID" value="NZ_FNOJ01000010.1"/>
</dbReference>
<dbReference type="AlphaFoldDB" id="A0A1H2V6K0"/>
<evidence type="ECO:0000313" key="1">
    <source>
        <dbReference type="EMBL" id="SDW63931.1"/>
    </source>
</evidence>
<dbReference type="EMBL" id="FNOJ01000010">
    <property type="protein sequence ID" value="SDW63931.1"/>
    <property type="molecule type" value="Genomic_DNA"/>
</dbReference>
<reference evidence="2" key="1">
    <citation type="submission" date="2016-10" db="EMBL/GenBank/DDBJ databases">
        <authorList>
            <person name="Varghese N."/>
        </authorList>
    </citation>
    <scope>NUCLEOTIDE SEQUENCE [LARGE SCALE GENOMIC DNA]</scope>
    <source>
        <strain evidence="2">DSM 12489</strain>
    </source>
</reference>
<evidence type="ECO:0000313" key="2">
    <source>
        <dbReference type="Proteomes" id="UP000182589"/>
    </source>
</evidence>
<sequence length="55" mass="6361">MQTAHEQEKLEYRFEIVDSCPANLTDKQISVVATMIERWLVLNREVIVSGTQRIA</sequence>
<dbReference type="Proteomes" id="UP000182589">
    <property type="component" value="Unassembled WGS sequence"/>
</dbReference>